<dbReference type="Gene3D" id="2.60.120.1390">
    <property type="match status" value="2"/>
</dbReference>
<dbReference type="OrthoDB" id="9970989at2759"/>
<accession>A0A7D9EXU1</accession>
<evidence type="ECO:0000313" key="2">
    <source>
        <dbReference type="Proteomes" id="UP001152795"/>
    </source>
</evidence>
<keyword evidence="2" id="KW-1185">Reference proteome</keyword>
<proteinExistence type="predicted"/>
<dbReference type="AlphaFoldDB" id="A0A7D9EXU1"/>
<protein>
    <submittedName>
        <fullName evidence="1">Uncharacterized protein</fullName>
    </submittedName>
</protein>
<organism evidence="1 2">
    <name type="scientific">Paramuricea clavata</name>
    <name type="common">Red gorgonian</name>
    <name type="synonym">Violescent sea-whip</name>
    <dbReference type="NCBI Taxonomy" id="317549"/>
    <lineage>
        <taxon>Eukaryota</taxon>
        <taxon>Metazoa</taxon>
        <taxon>Cnidaria</taxon>
        <taxon>Anthozoa</taxon>
        <taxon>Octocorallia</taxon>
        <taxon>Malacalcyonacea</taxon>
        <taxon>Plexauridae</taxon>
        <taxon>Paramuricea</taxon>
    </lineage>
</organism>
<dbReference type="Pfam" id="PF11175">
    <property type="entry name" value="DUF2961"/>
    <property type="match status" value="1"/>
</dbReference>
<reference evidence="1" key="1">
    <citation type="submission" date="2020-04" db="EMBL/GenBank/DDBJ databases">
        <authorList>
            <person name="Alioto T."/>
            <person name="Alioto T."/>
            <person name="Gomez Garrido J."/>
        </authorList>
    </citation>
    <scope>NUCLEOTIDE SEQUENCE</scope>
    <source>
        <strain evidence="1">A484AB</strain>
    </source>
</reference>
<evidence type="ECO:0000313" key="1">
    <source>
        <dbReference type="EMBL" id="CAB4019734.1"/>
    </source>
</evidence>
<dbReference type="Proteomes" id="UP001152795">
    <property type="component" value="Unassembled WGS sequence"/>
</dbReference>
<gene>
    <name evidence="1" type="ORF">PACLA_8A068222</name>
</gene>
<dbReference type="InterPro" id="IPR021345">
    <property type="entry name" value="DUF2961"/>
</dbReference>
<name>A0A7D9EXU1_PARCT</name>
<comment type="caution">
    <text evidence="1">The sequence shown here is derived from an EMBL/GenBank/DDBJ whole genome shotgun (WGS) entry which is preliminary data.</text>
</comment>
<dbReference type="EMBL" id="CACRXK020010605">
    <property type="protein sequence ID" value="CAB4019734.1"/>
    <property type="molecule type" value="Genomic_DNA"/>
</dbReference>
<sequence>MAFAQWLAILILGLLPALCSATVKLDGQGQSFSSVIKQFEYSTRGNELTLFEKKSVDEPGYVTEQWFTGGPFDQYARIRIYIDGESEASLDFNVSMSGAVDAAAERKTPWSTRMFGRLANNGGFFNTFRIPFSFHIRITLTNTHSTGALWYIVRGLLGVKLAVGSFELPNKTRLRVYKQDKVIAPFDFVTLSNTSNKSGMLFLVTFDIRSDTATFMEGCVRAKIDNSDEITFLSSGTEDFFLSAFYFNDNSYEGFQSGLTYKPTNTNYTQVVAYKFFLDDPILFKDSFQLIWRNNEVLGGEKGCPDRFPAYLKGEGKPTDTFPGKKRQWASMNTAPKKAYIRSYVWVYEW</sequence>